<protein>
    <submittedName>
        <fullName evidence="1">Uncharacterized protein</fullName>
    </submittedName>
</protein>
<dbReference type="Proteomes" id="UP000278006">
    <property type="component" value="Unassembled WGS sequence"/>
</dbReference>
<evidence type="ECO:0000313" key="2">
    <source>
        <dbReference type="Proteomes" id="UP000278006"/>
    </source>
</evidence>
<dbReference type="AlphaFoldDB" id="A0A3M6QV60"/>
<organism evidence="1 2">
    <name type="scientific">Corticibacter populi</name>
    <dbReference type="NCBI Taxonomy" id="1550736"/>
    <lineage>
        <taxon>Bacteria</taxon>
        <taxon>Pseudomonadati</taxon>
        <taxon>Pseudomonadota</taxon>
        <taxon>Betaproteobacteria</taxon>
        <taxon>Burkholderiales</taxon>
        <taxon>Comamonadaceae</taxon>
        <taxon>Corticibacter</taxon>
    </lineage>
</organism>
<reference evidence="1 2" key="1">
    <citation type="submission" date="2018-10" db="EMBL/GenBank/DDBJ databases">
        <title>Draft genome of Cortibacter populi DSM10536.</title>
        <authorList>
            <person name="Bernier A.-M."/>
            <person name="Bernard K."/>
        </authorList>
    </citation>
    <scope>NUCLEOTIDE SEQUENCE [LARGE SCALE GENOMIC DNA]</scope>
    <source>
        <strain evidence="1 2">DSM 105136</strain>
    </source>
</reference>
<gene>
    <name evidence="1" type="ORF">D8I35_08340</name>
</gene>
<keyword evidence="2" id="KW-1185">Reference proteome</keyword>
<dbReference type="EMBL" id="RDQO01000002">
    <property type="protein sequence ID" value="RMX06907.1"/>
    <property type="molecule type" value="Genomic_DNA"/>
</dbReference>
<accession>A0A3M6QV60</accession>
<sequence length="177" mass="19343">MAEEGPLHVPFEAVRAYHGHAALAMLALTYQGLSGAIRCLEVAGRPVARADLDVLSGHPGPGVRDAFECVTRAVTRERYCVDTDLPWARHDPSRSRSYSFVLTAQMRHVRAILRPGVLPPRFFELLAGAPGKHAGEFSELKRSIACAALGQSPDALYDFRLGDDSILDFYNQPSIGQ</sequence>
<dbReference type="OrthoDB" id="8654762at2"/>
<name>A0A3M6QV60_9BURK</name>
<evidence type="ECO:0000313" key="1">
    <source>
        <dbReference type="EMBL" id="RMX06907.1"/>
    </source>
</evidence>
<comment type="caution">
    <text evidence="1">The sequence shown here is derived from an EMBL/GenBank/DDBJ whole genome shotgun (WGS) entry which is preliminary data.</text>
</comment>
<proteinExistence type="predicted"/>